<organism evidence="3 4">
    <name type="scientific">Phaeodactylibacter xiamenensis</name>
    <dbReference type="NCBI Taxonomy" id="1524460"/>
    <lineage>
        <taxon>Bacteria</taxon>
        <taxon>Pseudomonadati</taxon>
        <taxon>Bacteroidota</taxon>
        <taxon>Saprospiria</taxon>
        <taxon>Saprospirales</taxon>
        <taxon>Haliscomenobacteraceae</taxon>
        <taxon>Phaeodactylibacter</taxon>
    </lineage>
</organism>
<evidence type="ECO:0000313" key="4">
    <source>
        <dbReference type="Proteomes" id="UP000029736"/>
    </source>
</evidence>
<protein>
    <recommendedName>
        <fullName evidence="2">SPOR domain-containing protein</fullName>
    </recommendedName>
</protein>
<keyword evidence="4" id="KW-1185">Reference proteome</keyword>
<dbReference type="InterPro" id="IPR036249">
    <property type="entry name" value="Thioredoxin-like_sf"/>
</dbReference>
<dbReference type="InterPro" id="IPR012336">
    <property type="entry name" value="Thioredoxin-like_fold"/>
</dbReference>
<dbReference type="Gene3D" id="3.40.30.10">
    <property type="entry name" value="Glutaredoxin"/>
    <property type="match status" value="1"/>
</dbReference>
<reference evidence="3 4" key="1">
    <citation type="journal article" date="2014" name="Int. J. Syst. Evol. Microbiol.">
        <title>Phaeodactylibacter xiamenensis gen. nov., sp. nov., a member of the family Saprospiraceae isolated from the marine alga Phaeodactylum tricornutum.</title>
        <authorList>
            <person name="Chen Z.Jr."/>
            <person name="Lei X."/>
            <person name="Lai Q."/>
            <person name="Li Y."/>
            <person name="Zhang B."/>
            <person name="Zhang J."/>
            <person name="Zhang H."/>
            <person name="Yang L."/>
            <person name="Zheng W."/>
            <person name="Tian Y."/>
            <person name="Yu Z."/>
            <person name="Xu H.Jr."/>
            <person name="Zheng T."/>
        </authorList>
    </citation>
    <scope>NUCLEOTIDE SEQUENCE [LARGE SCALE GENOMIC DNA]</scope>
    <source>
        <strain evidence="3 4">KD52</strain>
    </source>
</reference>
<keyword evidence="1" id="KW-0732">Signal</keyword>
<gene>
    <name evidence="3" type="ORF">IX84_05490</name>
</gene>
<name>A0A098SC32_9BACT</name>
<accession>A0A098SC32</accession>
<dbReference type="Proteomes" id="UP000029736">
    <property type="component" value="Unassembled WGS sequence"/>
</dbReference>
<dbReference type="InterPro" id="IPR036680">
    <property type="entry name" value="SPOR-like_sf"/>
</dbReference>
<dbReference type="AlphaFoldDB" id="A0A098SC32"/>
<dbReference type="PROSITE" id="PS51724">
    <property type="entry name" value="SPOR"/>
    <property type="match status" value="1"/>
</dbReference>
<dbReference type="EMBL" id="JPOS01000012">
    <property type="protein sequence ID" value="KGE89208.1"/>
    <property type="molecule type" value="Genomic_DNA"/>
</dbReference>
<dbReference type="STRING" id="1524460.IX84_05490"/>
<dbReference type="SUPFAM" id="SSF52833">
    <property type="entry name" value="Thioredoxin-like"/>
    <property type="match status" value="1"/>
</dbReference>
<dbReference type="InterPro" id="IPR007730">
    <property type="entry name" value="SPOR-like_dom"/>
</dbReference>
<dbReference type="OrthoDB" id="120730at2"/>
<dbReference type="Pfam" id="PF05036">
    <property type="entry name" value="SPOR"/>
    <property type="match status" value="1"/>
</dbReference>
<evidence type="ECO:0000313" key="3">
    <source>
        <dbReference type="EMBL" id="KGE89208.1"/>
    </source>
</evidence>
<feature type="signal peptide" evidence="1">
    <location>
        <begin position="1"/>
        <end position="18"/>
    </location>
</feature>
<dbReference type="Gene3D" id="3.30.70.1070">
    <property type="entry name" value="Sporulation related repeat"/>
    <property type="match status" value="1"/>
</dbReference>
<dbReference type="GO" id="GO:0042834">
    <property type="term" value="F:peptidoglycan binding"/>
    <property type="evidence" value="ECO:0007669"/>
    <property type="project" value="InterPro"/>
</dbReference>
<feature type="domain" description="SPOR" evidence="2">
    <location>
        <begin position="221"/>
        <end position="302"/>
    </location>
</feature>
<dbReference type="RefSeq" id="WP_044217139.1">
    <property type="nucleotide sequence ID" value="NZ_JBKAGJ010000001.1"/>
</dbReference>
<evidence type="ECO:0000256" key="1">
    <source>
        <dbReference type="SAM" id="SignalP"/>
    </source>
</evidence>
<evidence type="ECO:0000259" key="2">
    <source>
        <dbReference type="PROSITE" id="PS51724"/>
    </source>
</evidence>
<sequence length="302" mass="34021">MKILLTLAVLLPGFCLCAADTITGPNNPLQFTASDYLEIQQKAKTEGKLYFLHFTADHVEQCIWMEKHTFSNERLAAYISNNYLAAEVDIEQPEGARLQHQYEINQLPTTLIFSTKGELIGGLTGKQTANEMLATLRNYDTPEYRILPAKAKGGNAWPAAYKAVDRKIFRPRLVPDIASGSAADYSRQQSGLTQNQVQTVRPAYTEHYPSIYTRPQNHIATRPESSFALQVGVFSNYQNAYREKGNLERYGAPGHVFPVKSQDGHTVYRLCAVDFKTRAEAEQYQKAVSARYPDSFVKEIEK</sequence>
<feature type="chain" id="PRO_5001940128" description="SPOR domain-containing protein" evidence="1">
    <location>
        <begin position="19"/>
        <end position="302"/>
    </location>
</feature>
<dbReference type="Pfam" id="PF13098">
    <property type="entry name" value="Thioredoxin_2"/>
    <property type="match status" value="1"/>
</dbReference>
<dbReference type="SUPFAM" id="SSF110997">
    <property type="entry name" value="Sporulation related repeat"/>
    <property type="match status" value="1"/>
</dbReference>
<proteinExistence type="predicted"/>
<comment type="caution">
    <text evidence="3">The sequence shown here is derived from an EMBL/GenBank/DDBJ whole genome shotgun (WGS) entry which is preliminary data.</text>
</comment>